<evidence type="ECO:0000256" key="2">
    <source>
        <dbReference type="ARBA" id="ARBA00022741"/>
    </source>
</evidence>
<reference evidence="7 8" key="1">
    <citation type="submission" date="2018-04" db="EMBL/GenBank/DDBJ databases">
        <authorList>
            <person name="Vogel A."/>
        </authorList>
    </citation>
    <scope>NUCLEOTIDE SEQUENCE [LARGE SCALE GENOMIC DNA]</scope>
</reference>
<dbReference type="EMBL" id="OOIL02001800">
    <property type="protein sequence ID" value="VFQ78493.1"/>
    <property type="molecule type" value="Genomic_DNA"/>
</dbReference>
<dbReference type="InterPro" id="IPR041679">
    <property type="entry name" value="DNA2/NAM7-like_C"/>
</dbReference>
<evidence type="ECO:0000259" key="6">
    <source>
        <dbReference type="Pfam" id="PF13087"/>
    </source>
</evidence>
<evidence type="ECO:0000256" key="3">
    <source>
        <dbReference type="ARBA" id="ARBA00022801"/>
    </source>
</evidence>
<evidence type="ECO:0000313" key="8">
    <source>
        <dbReference type="Proteomes" id="UP000595140"/>
    </source>
</evidence>
<evidence type="ECO:0000256" key="1">
    <source>
        <dbReference type="ARBA" id="ARBA00004474"/>
    </source>
</evidence>
<accession>A0A484LPV1</accession>
<dbReference type="PANTHER" id="PTHR43788">
    <property type="entry name" value="DNA2/NAM7 HELICASE FAMILY MEMBER"/>
    <property type="match status" value="1"/>
</dbReference>
<evidence type="ECO:0000313" key="7">
    <source>
        <dbReference type="EMBL" id="VFQ78493.1"/>
    </source>
</evidence>
<dbReference type="InterPro" id="IPR050534">
    <property type="entry name" value="Coronavir_polyprotein_1ab"/>
</dbReference>
<dbReference type="OrthoDB" id="6513042at2759"/>
<keyword evidence="3" id="KW-0378">Hydrolase</keyword>
<dbReference type="AlphaFoldDB" id="A0A484LPV1"/>
<dbReference type="Proteomes" id="UP000595140">
    <property type="component" value="Unassembled WGS sequence"/>
</dbReference>
<dbReference type="GO" id="GO:0005524">
    <property type="term" value="F:ATP binding"/>
    <property type="evidence" value="ECO:0007669"/>
    <property type="project" value="UniProtKB-KW"/>
</dbReference>
<sequence length="67" mass="7678">MVRSNSQQEVGFLSDCRRMNVAVTRARRWCCLVCDTQAASSDVSSKHLVEYFEELGKYLSASEYVHE</sequence>
<dbReference type="GO" id="GO:0016787">
    <property type="term" value="F:hydrolase activity"/>
    <property type="evidence" value="ECO:0007669"/>
    <property type="project" value="UniProtKB-KW"/>
</dbReference>
<dbReference type="PANTHER" id="PTHR43788:SF8">
    <property type="entry name" value="DNA-BINDING PROTEIN SMUBP-2"/>
    <property type="match status" value="1"/>
</dbReference>
<organism evidence="7 8">
    <name type="scientific">Cuscuta campestris</name>
    <dbReference type="NCBI Taxonomy" id="132261"/>
    <lineage>
        <taxon>Eukaryota</taxon>
        <taxon>Viridiplantae</taxon>
        <taxon>Streptophyta</taxon>
        <taxon>Embryophyta</taxon>
        <taxon>Tracheophyta</taxon>
        <taxon>Spermatophyta</taxon>
        <taxon>Magnoliopsida</taxon>
        <taxon>eudicotyledons</taxon>
        <taxon>Gunneridae</taxon>
        <taxon>Pentapetalae</taxon>
        <taxon>asterids</taxon>
        <taxon>lamiids</taxon>
        <taxon>Solanales</taxon>
        <taxon>Convolvulaceae</taxon>
        <taxon>Cuscuteae</taxon>
        <taxon>Cuscuta</taxon>
        <taxon>Cuscuta subgen. Grammica</taxon>
        <taxon>Cuscuta sect. Cleistogrammica</taxon>
    </lineage>
</organism>
<protein>
    <recommendedName>
        <fullName evidence="6">DNA2/NAM7 helicase-like C-terminal domain-containing protein</fullName>
    </recommendedName>
</protein>
<keyword evidence="5" id="KW-0067">ATP-binding</keyword>
<evidence type="ECO:0000256" key="5">
    <source>
        <dbReference type="ARBA" id="ARBA00022840"/>
    </source>
</evidence>
<name>A0A484LPV1_9ASTE</name>
<dbReference type="GO" id="GO:0043139">
    <property type="term" value="F:5'-3' DNA helicase activity"/>
    <property type="evidence" value="ECO:0007669"/>
    <property type="project" value="TreeGrafter"/>
</dbReference>
<keyword evidence="4" id="KW-0347">Helicase</keyword>
<keyword evidence="8" id="KW-1185">Reference proteome</keyword>
<gene>
    <name evidence="7" type="ORF">CCAM_LOCUS20269</name>
</gene>
<dbReference type="Gene3D" id="3.40.50.300">
    <property type="entry name" value="P-loop containing nucleotide triphosphate hydrolases"/>
    <property type="match status" value="1"/>
</dbReference>
<evidence type="ECO:0000256" key="4">
    <source>
        <dbReference type="ARBA" id="ARBA00022806"/>
    </source>
</evidence>
<dbReference type="Pfam" id="PF13087">
    <property type="entry name" value="AAA_12"/>
    <property type="match status" value="1"/>
</dbReference>
<comment type="subcellular location">
    <subcellularLocation>
        <location evidence="1">Plastid</location>
    </subcellularLocation>
</comment>
<proteinExistence type="predicted"/>
<feature type="domain" description="DNA2/NAM7 helicase-like C-terminal" evidence="6">
    <location>
        <begin position="1"/>
        <end position="36"/>
    </location>
</feature>
<keyword evidence="2" id="KW-0547">Nucleotide-binding</keyword>
<dbReference type="GO" id="GO:0009536">
    <property type="term" value="C:plastid"/>
    <property type="evidence" value="ECO:0007669"/>
    <property type="project" value="UniProtKB-SubCell"/>
</dbReference>
<dbReference type="InterPro" id="IPR027417">
    <property type="entry name" value="P-loop_NTPase"/>
</dbReference>